<keyword evidence="4" id="KW-1185">Reference proteome</keyword>
<protein>
    <submittedName>
        <fullName evidence="3">Uncharacterized protein</fullName>
    </submittedName>
</protein>
<gene>
    <name evidence="3" type="ORF">MTR67_050776</name>
</gene>
<organism evidence="3 4">
    <name type="scientific">Solanum verrucosum</name>
    <dbReference type="NCBI Taxonomy" id="315347"/>
    <lineage>
        <taxon>Eukaryota</taxon>
        <taxon>Viridiplantae</taxon>
        <taxon>Streptophyta</taxon>
        <taxon>Embryophyta</taxon>
        <taxon>Tracheophyta</taxon>
        <taxon>Spermatophyta</taxon>
        <taxon>Magnoliopsida</taxon>
        <taxon>eudicotyledons</taxon>
        <taxon>Gunneridae</taxon>
        <taxon>Pentapetalae</taxon>
        <taxon>asterids</taxon>
        <taxon>lamiids</taxon>
        <taxon>Solanales</taxon>
        <taxon>Solanaceae</taxon>
        <taxon>Solanoideae</taxon>
        <taxon>Solaneae</taxon>
        <taxon>Solanum</taxon>
    </lineage>
</organism>
<evidence type="ECO:0000313" key="4">
    <source>
        <dbReference type="Proteomes" id="UP001234989"/>
    </source>
</evidence>
<dbReference type="InterPro" id="IPR005199">
    <property type="entry name" value="Glyco_hydro_79"/>
</dbReference>
<dbReference type="SUPFAM" id="SSF51445">
    <property type="entry name" value="(Trans)glycosidases"/>
    <property type="match status" value="1"/>
</dbReference>
<dbReference type="GO" id="GO:0004566">
    <property type="term" value="F:beta-glucuronidase activity"/>
    <property type="evidence" value="ECO:0007669"/>
    <property type="project" value="TreeGrafter"/>
</dbReference>
<dbReference type="InterPro" id="IPR017853">
    <property type="entry name" value="GH"/>
</dbReference>
<dbReference type="Pfam" id="PF03662">
    <property type="entry name" value="Glyco_hydro_79n"/>
    <property type="match status" value="1"/>
</dbReference>
<reference evidence="3" key="1">
    <citation type="submission" date="2023-08" db="EMBL/GenBank/DDBJ databases">
        <title>A de novo genome assembly of Solanum verrucosum Schlechtendal, a Mexican diploid species geographically isolated from the other diploid A-genome species in potato relatives.</title>
        <authorList>
            <person name="Hosaka K."/>
        </authorList>
    </citation>
    <scope>NUCLEOTIDE SEQUENCE</scope>
    <source>
        <tissue evidence="3">Young leaves</tissue>
    </source>
</reference>
<evidence type="ECO:0000256" key="2">
    <source>
        <dbReference type="SAM" id="MobiDB-lite"/>
    </source>
</evidence>
<dbReference type="PANTHER" id="PTHR14363">
    <property type="entry name" value="HEPARANASE-RELATED"/>
    <property type="match status" value="1"/>
</dbReference>
<evidence type="ECO:0000256" key="1">
    <source>
        <dbReference type="ARBA" id="ARBA00009800"/>
    </source>
</evidence>
<dbReference type="Proteomes" id="UP001234989">
    <property type="component" value="Chromosome 12"/>
</dbReference>
<dbReference type="GO" id="GO:0016020">
    <property type="term" value="C:membrane"/>
    <property type="evidence" value="ECO:0007669"/>
    <property type="project" value="InterPro"/>
</dbReference>
<dbReference type="PANTHER" id="PTHR14363:SF32">
    <property type="entry name" value="HEPARANASE-LIKE PROTEIN 2 ISOFORM X1"/>
    <property type="match status" value="1"/>
</dbReference>
<accession>A0AAF0ZZI6</accession>
<dbReference type="Gene3D" id="3.20.20.80">
    <property type="entry name" value="Glycosidases"/>
    <property type="match status" value="1"/>
</dbReference>
<comment type="similarity">
    <text evidence="1">Belongs to the glycosyl hydrolase 79 family.</text>
</comment>
<dbReference type="AlphaFoldDB" id="A0AAF0ZZI6"/>
<evidence type="ECO:0000313" key="3">
    <source>
        <dbReference type="EMBL" id="WMV57391.1"/>
    </source>
</evidence>
<name>A0AAF0ZZI6_SOLVR</name>
<dbReference type="GO" id="GO:0009505">
    <property type="term" value="C:plant-type cell wall"/>
    <property type="evidence" value="ECO:0007669"/>
    <property type="project" value="TreeGrafter"/>
</dbReference>
<proteinExistence type="inferred from homology"/>
<feature type="compositionally biased region" description="Basic and acidic residues" evidence="2">
    <location>
        <begin position="357"/>
        <end position="378"/>
    </location>
</feature>
<sequence length="409" mass="46507">MTGVTSAPWRESLRTPPRSSSLFSSVFVLSGGTHTSNLLSLILLIDVLVLDCESIFWGSASLINLDLSHPFLAYSIQAFNNLRLRLGSSLQNRIIYDVGNLELPCHLFTKQGDELFGFSNGCLRMDKWDELYRFFNKTGALVTFSLNALRGRQRTSKRVWEGNWDSSNAHDFIDYTVSKGYQIHSWEFGNELSGKGIGAKVDAEQYGEYVIHLNNLIDQLYKHFQPRPLLLALGGFYDKELFEMFLEMSGPGTVDALTHHIYNLGPDIISIYFHSKKFLSQEEEALDRISLIYMEESSDSLFGLREDADFPLVRMTDVLFAERMKNTIRECSSISKKLFADQAEAVGIKHKTVSSRAEGDKKGNHIFDKENEERMFDEKVDDEMSPSYGYSERDSSAESFYVDEVLASK</sequence>
<dbReference type="EMBL" id="CP133623">
    <property type="protein sequence ID" value="WMV57391.1"/>
    <property type="molecule type" value="Genomic_DNA"/>
</dbReference>
<feature type="region of interest" description="Disordered" evidence="2">
    <location>
        <begin position="352"/>
        <end position="396"/>
    </location>
</feature>